<dbReference type="InterPro" id="IPR050194">
    <property type="entry name" value="Glycosyltransferase_grp1"/>
</dbReference>
<proteinExistence type="predicted"/>
<dbReference type="RefSeq" id="WP_063243752.1">
    <property type="nucleotide sequence ID" value="NZ_LUKF01000014.1"/>
</dbReference>
<dbReference type="InterPro" id="IPR001296">
    <property type="entry name" value="Glyco_trans_1"/>
</dbReference>
<accession>A0A150WIA7</accession>
<dbReference type="OrthoDB" id="9775208at2"/>
<dbReference type="SUPFAM" id="SSF53756">
    <property type="entry name" value="UDP-Glycosyltransferase/glycogen phosphorylase"/>
    <property type="match status" value="1"/>
</dbReference>
<dbReference type="EMBL" id="LUKF01000014">
    <property type="protein sequence ID" value="KYG63403.1"/>
    <property type="molecule type" value="Genomic_DNA"/>
</dbReference>
<protein>
    <submittedName>
        <fullName evidence="3">Glycosyltransferase</fullName>
    </submittedName>
</protein>
<evidence type="ECO:0000313" key="3">
    <source>
        <dbReference type="EMBL" id="KYG63403.1"/>
    </source>
</evidence>
<dbReference type="PANTHER" id="PTHR45947">
    <property type="entry name" value="SULFOQUINOVOSYL TRANSFERASE SQD2"/>
    <property type="match status" value="1"/>
</dbReference>
<dbReference type="CDD" id="cd03801">
    <property type="entry name" value="GT4_PimA-like"/>
    <property type="match status" value="1"/>
</dbReference>
<feature type="domain" description="Glycosyltransferase subfamily 4-like N-terminal" evidence="2">
    <location>
        <begin position="35"/>
        <end position="194"/>
    </location>
</feature>
<name>A0A150WIA7_BDEBC</name>
<dbReference type="PANTHER" id="PTHR45947:SF3">
    <property type="entry name" value="SULFOQUINOVOSYL TRANSFERASE SQD2"/>
    <property type="match status" value="1"/>
</dbReference>
<evidence type="ECO:0000259" key="1">
    <source>
        <dbReference type="Pfam" id="PF00534"/>
    </source>
</evidence>
<evidence type="ECO:0000259" key="2">
    <source>
        <dbReference type="Pfam" id="PF13579"/>
    </source>
</evidence>
<organism evidence="3 4">
    <name type="scientific">Bdellovibrio bacteriovorus</name>
    <dbReference type="NCBI Taxonomy" id="959"/>
    <lineage>
        <taxon>Bacteria</taxon>
        <taxon>Pseudomonadati</taxon>
        <taxon>Bdellovibrionota</taxon>
        <taxon>Bdellovibrionia</taxon>
        <taxon>Bdellovibrionales</taxon>
        <taxon>Pseudobdellovibrionaceae</taxon>
        <taxon>Bdellovibrio</taxon>
    </lineage>
</organism>
<gene>
    <name evidence="3" type="ORF">AZI85_05060</name>
</gene>
<dbReference type="Gene3D" id="3.40.50.2000">
    <property type="entry name" value="Glycogen Phosphorylase B"/>
    <property type="match status" value="2"/>
</dbReference>
<dbReference type="Pfam" id="PF00534">
    <property type="entry name" value="Glycos_transf_1"/>
    <property type="match status" value="1"/>
</dbReference>
<keyword evidence="3" id="KW-0808">Transferase</keyword>
<dbReference type="InterPro" id="IPR028098">
    <property type="entry name" value="Glyco_trans_4-like_N"/>
</dbReference>
<feature type="domain" description="Glycosyl transferase family 1" evidence="1">
    <location>
        <begin position="220"/>
        <end position="387"/>
    </location>
</feature>
<dbReference type="GO" id="GO:0016757">
    <property type="term" value="F:glycosyltransferase activity"/>
    <property type="evidence" value="ECO:0007669"/>
    <property type="project" value="InterPro"/>
</dbReference>
<comment type="caution">
    <text evidence="3">The sequence shown here is derived from an EMBL/GenBank/DDBJ whole genome shotgun (WGS) entry which is preliminary data.</text>
</comment>
<dbReference type="AlphaFoldDB" id="A0A150WIA7"/>
<evidence type="ECO:0000313" key="4">
    <source>
        <dbReference type="Proteomes" id="UP000075391"/>
    </source>
</evidence>
<sequence length="419" mass="46912">MLNKPRLPETLNICLTSHRFPILSRATDHGFLWPIARGLAKEGHKVTVLAASSPLKKPEVVRDGVRVLFLHEGAKNLSHMSFQMAVRQRFMQLHKEDPFHLVHSIDKSGYRIGSRKDDLKVAVAYDVEATQMSQLFAIRAMKQDTLGSMLSTAIATTYKFLTTYYGGDRRLLSTADGIFVTNPEQRIILERYYLYPDFHTYTVPYGIELGDLTPKEKSYELRKKLGIPENAHVAVTLSDMTQAQELTPLLKAFEKVAIKKPNSYLIVIGNGPKFKDIEYQVLNHALGNRVVMPGAVPAAEIEDYIVLGDVFINMGSRTTGFEPTTLEAMAQKKVVLGSEVSPIANIIEDGRDGFLLRPADVDSMSNLLVEIFSGTMPADEIGDRARQKVVDLFDTPKMVQATLDAYRKILINTGLYKKH</sequence>
<dbReference type="Pfam" id="PF13579">
    <property type="entry name" value="Glyco_trans_4_4"/>
    <property type="match status" value="1"/>
</dbReference>
<reference evidence="3 4" key="1">
    <citation type="submission" date="2016-03" db="EMBL/GenBank/DDBJ databases">
        <authorList>
            <person name="Ploux O."/>
        </authorList>
    </citation>
    <scope>NUCLEOTIDE SEQUENCE [LARGE SCALE GENOMIC DNA]</scope>
    <source>
        <strain evidence="3 4">BER2</strain>
    </source>
</reference>
<dbReference type="Proteomes" id="UP000075391">
    <property type="component" value="Unassembled WGS sequence"/>
</dbReference>